<protein>
    <submittedName>
        <fullName evidence="1">Uncharacterized protein</fullName>
    </submittedName>
</protein>
<dbReference type="EMBL" id="JYDH01003093">
    <property type="protein sequence ID" value="KRY06524.1"/>
    <property type="molecule type" value="Genomic_DNA"/>
</dbReference>
<dbReference type="OrthoDB" id="5920150at2759"/>
<comment type="caution">
    <text evidence="1">The sequence shown here is derived from an EMBL/GenBank/DDBJ whole genome shotgun (WGS) entry which is preliminary data.</text>
</comment>
<dbReference type="Proteomes" id="UP000054776">
    <property type="component" value="Unassembled WGS sequence"/>
</dbReference>
<sequence length="67" mass="7837">MIQITLERKIQNSNAGPNKNELDVVIFLVALMPLVDSDRIKLITHKWRTNADIKERDVHCRENLKQL</sequence>
<name>A0A0V0Z287_TRISP</name>
<proteinExistence type="predicted"/>
<accession>A0A0V0Z287</accession>
<dbReference type="InParanoid" id="A0A0V0Z287"/>
<organism evidence="1 2">
    <name type="scientific">Trichinella spiralis</name>
    <name type="common">Trichina worm</name>
    <dbReference type="NCBI Taxonomy" id="6334"/>
    <lineage>
        <taxon>Eukaryota</taxon>
        <taxon>Metazoa</taxon>
        <taxon>Ecdysozoa</taxon>
        <taxon>Nematoda</taxon>
        <taxon>Enoplea</taxon>
        <taxon>Dorylaimia</taxon>
        <taxon>Trichinellida</taxon>
        <taxon>Trichinellidae</taxon>
        <taxon>Trichinella</taxon>
    </lineage>
</organism>
<evidence type="ECO:0000313" key="2">
    <source>
        <dbReference type="Proteomes" id="UP000054776"/>
    </source>
</evidence>
<evidence type="ECO:0000313" key="1">
    <source>
        <dbReference type="EMBL" id="KRY06524.1"/>
    </source>
</evidence>
<dbReference type="AlphaFoldDB" id="A0A0V0Z287"/>
<reference evidence="1 2" key="1">
    <citation type="submission" date="2015-01" db="EMBL/GenBank/DDBJ databases">
        <title>Evolution of Trichinella species and genotypes.</title>
        <authorList>
            <person name="Korhonen P.K."/>
            <person name="Edoardo P."/>
            <person name="Giuseppe L.R."/>
            <person name="Gasser R.B."/>
        </authorList>
    </citation>
    <scope>NUCLEOTIDE SEQUENCE [LARGE SCALE GENOMIC DNA]</scope>
    <source>
        <strain evidence="1">ISS3</strain>
    </source>
</reference>
<keyword evidence="2" id="KW-1185">Reference proteome</keyword>
<gene>
    <name evidence="1" type="ORF">T01_6332</name>
</gene>